<feature type="compositionally biased region" description="Polar residues" evidence="1">
    <location>
        <begin position="316"/>
        <end position="328"/>
    </location>
</feature>
<feature type="compositionally biased region" description="Low complexity" evidence="1">
    <location>
        <begin position="375"/>
        <end position="384"/>
    </location>
</feature>
<feature type="compositionally biased region" description="Low complexity" evidence="1">
    <location>
        <begin position="483"/>
        <end position="497"/>
    </location>
</feature>
<evidence type="ECO:0000256" key="1">
    <source>
        <dbReference type="SAM" id="MobiDB-lite"/>
    </source>
</evidence>
<evidence type="ECO:0000313" key="3">
    <source>
        <dbReference type="Proteomes" id="UP001176521"/>
    </source>
</evidence>
<feature type="region of interest" description="Disordered" evidence="1">
    <location>
        <begin position="915"/>
        <end position="1055"/>
    </location>
</feature>
<dbReference type="AlphaFoldDB" id="A0AAN6G3U3"/>
<feature type="compositionally biased region" description="Basic and acidic residues" evidence="1">
    <location>
        <begin position="1038"/>
        <end position="1055"/>
    </location>
</feature>
<feature type="compositionally biased region" description="Polar residues" evidence="1">
    <location>
        <begin position="131"/>
        <end position="141"/>
    </location>
</feature>
<feature type="compositionally biased region" description="Low complexity" evidence="1">
    <location>
        <begin position="159"/>
        <end position="191"/>
    </location>
</feature>
<feature type="compositionally biased region" description="Polar residues" evidence="1">
    <location>
        <begin position="267"/>
        <end position="287"/>
    </location>
</feature>
<gene>
    <name evidence="2" type="ORF">OC842_007472</name>
</gene>
<feature type="compositionally biased region" description="Low complexity" evidence="1">
    <location>
        <begin position="1"/>
        <end position="57"/>
    </location>
</feature>
<sequence>MAAAPAPAEALPPSAAQNQPATTLSPTPTPASPATGSATAATTPPASTSTTAQAPGSVKAHKTGLLKRIWKSSTGPPSPAAPAHPSPAQSAAGAGAPTAAISANSAPINTVERAQLAPPITSPRAGPEPTTPKQSRSSSSRPHVAALSLFRTRSPNHQATAAAASAAAAAAAATTTTTSAAAAARPATRPPSDLENQPPVVTPKPDLAALSKPTGKFQAHARTTSSSSVAQAAGVGLEAEEPFQQLASPVREPTDADPDTPVAPAASSQPTGAAQSQMLSTGSTTAARQFGEHVTSLTSPLVGTSSQPSAVAYPHHNQSLPSAASNLHHSPLNAPPTESESTPSVTPALTLAPSAVPTARSGSLLAQPKPPPSAPAQQLLSAAPVIESSRRSSRADESPSPTTDRSSRILSSSPSMATSAATSPALLTPASSSGDSSGPSVLAQSKDSGKSGLSALQNRSPGSLAVPQAEKKRRSFLGIKLGSSKSNKTSPNSSPAAEDARSLGEAEASPPRAASVNRRPSRSLSVPGRSIAAIPETRPAPPLLPGQGGPSPPMSATRQASRRPDFPRPVSSKSVSASDASSASPSASQRRRRYKDTRDLSALVNELAAEEAAAAALYQHEMQMQRQPLSFASAGADLNGSIHSGQGLLVPRTASIYDSASIASGPASRNASQTSLNLATKGPFAVSRTGSVSNSPVVGTVDLSAPNAATAIAGHGRLASAGDIGAKQMQSSASSSAGHNPPLSASLPASPPPGARSRPHQHPDPANWDAASSHSQRSGLSTPSHSVSAASAAFKSRAAALGFSALDAAMTGGNGLVVDPFGFPMHSDSPFDAIRAYRSGSFGSAANAPGMLRSNDSTHSLGYSQPDLHATNASTSSFHGTSDAVSFDGTSGLTASSHSGNGQRVRRSVLTMSLYDPDAEQQGVPTAATSRTREASADSGKAGSRGVEKGSGSRLSSPFGSRVPSRTVTPKTSSKALDQAVRHEEKLRVKEEKKRIKEEKKLELHNAKRAKQLEMEMKMVPRDPRATKATKEAFAAQEAEKEKQRALAKGVDEALRRAQEAQAVALQEQYKRQQLLQKPSVNGSQPSSSHASSRPSSHHDQSGAAPAGASRANGKEGSQASDGLSTRDAPPSPGVALHGSAAAPQPNGKVSSSSAEVEAATKASPTRPPRAAGRSPSSTSLRNGGSGAVLPASQAPPLPQQGVEAGI</sequence>
<feature type="compositionally biased region" description="Low complexity" evidence="1">
    <location>
        <begin position="86"/>
        <end position="107"/>
    </location>
</feature>
<feature type="compositionally biased region" description="Polar residues" evidence="1">
    <location>
        <begin position="295"/>
        <end position="309"/>
    </location>
</feature>
<proteinExistence type="predicted"/>
<feature type="region of interest" description="Disordered" evidence="1">
    <location>
        <begin position="724"/>
        <end position="784"/>
    </location>
</feature>
<feature type="compositionally biased region" description="Pro residues" evidence="1">
    <location>
        <begin position="76"/>
        <end position="85"/>
    </location>
</feature>
<feature type="compositionally biased region" description="Polar residues" evidence="1">
    <location>
        <begin position="336"/>
        <end position="347"/>
    </location>
</feature>
<reference evidence="2" key="1">
    <citation type="journal article" date="2023" name="PhytoFront">
        <title>Draft Genome Resources of Seven Strains of Tilletia horrida, Causal Agent of Kernel Smut of Rice.</title>
        <authorList>
            <person name="Khanal S."/>
            <person name="Antony Babu S."/>
            <person name="Zhou X.G."/>
        </authorList>
    </citation>
    <scope>NUCLEOTIDE SEQUENCE</scope>
    <source>
        <strain evidence="2">TX3</strain>
    </source>
</reference>
<dbReference type="EMBL" id="JAPDMQ010001002">
    <property type="protein sequence ID" value="KAK0519384.1"/>
    <property type="molecule type" value="Genomic_DNA"/>
</dbReference>
<feature type="region of interest" description="Disordered" evidence="1">
    <location>
        <begin position="1"/>
        <end position="595"/>
    </location>
</feature>
<feature type="compositionally biased region" description="Polar residues" evidence="1">
    <location>
        <begin position="953"/>
        <end position="976"/>
    </location>
</feature>
<dbReference type="Proteomes" id="UP001176521">
    <property type="component" value="Unassembled WGS sequence"/>
</dbReference>
<feature type="compositionally biased region" description="Low complexity" evidence="1">
    <location>
        <begin position="731"/>
        <end position="748"/>
    </location>
</feature>
<feature type="compositionally biased region" description="Low complexity" evidence="1">
    <location>
        <begin position="1084"/>
        <end position="1095"/>
    </location>
</feature>
<evidence type="ECO:0000313" key="2">
    <source>
        <dbReference type="EMBL" id="KAK0519384.1"/>
    </source>
</evidence>
<feature type="region of interest" description="Disordered" evidence="1">
    <location>
        <begin position="1070"/>
        <end position="1207"/>
    </location>
</feature>
<feature type="region of interest" description="Disordered" evidence="1">
    <location>
        <begin position="856"/>
        <end position="876"/>
    </location>
</feature>
<accession>A0AAN6G3U3</accession>
<feature type="compositionally biased region" description="Polar residues" evidence="1">
    <location>
        <begin position="1072"/>
        <end position="1083"/>
    </location>
</feature>
<organism evidence="2 3">
    <name type="scientific">Tilletia horrida</name>
    <dbReference type="NCBI Taxonomy" id="155126"/>
    <lineage>
        <taxon>Eukaryota</taxon>
        <taxon>Fungi</taxon>
        <taxon>Dikarya</taxon>
        <taxon>Basidiomycota</taxon>
        <taxon>Ustilaginomycotina</taxon>
        <taxon>Exobasidiomycetes</taxon>
        <taxon>Tilletiales</taxon>
        <taxon>Tilletiaceae</taxon>
        <taxon>Tilletia</taxon>
    </lineage>
</organism>
<feature type="compositionally biased region" description="Basic and acidic residues" evidence="1">
    <location>
        <begin position="388"/>
        <end position="397"/>
    </location>
</feature>
<name>A0AAN6G3U3_9BASI</name>
<comment type="caution">
    <text evidence="2">The sequence shown here is derived from an EMBL/GenBank/DDBJ whole genome shotgun (WGS) entry which is preliminary data.</text>
</comment>
<feature type="compositionally biased region" description="Low complexity" evidence="1">
    <location>
        <begin position="408"/>
        <end position="440"/>
    </location>
</feature>
<feature type="compositionally biased region" description="Basic and acidic residues" evidence="1">
    <location>
        <begin position="980"/>
        <end position="1031"/>
    </location>
</feature>
<feature type="compositionally biased region" description="Low complexity" evidence="1">
    <location>
        <begin position="1149"/>
        <end position="1164"/>
    </location>
</feature>
<protein>
    <submittedName>
        <fullName evidence="2">Uncharacterized protein</fullName>
    </submittedName>
</protein>
<feature type="compositionally biased region" description="Low complexity" evidence="1">
    <location>
        <begin position="571"/>
        <end position="588"/>
    </location>
</feature>
<keyword evidence="3" id="KW-1185">Reference proteome</keyword>
<feature type="compositionally biased region" description="Polar residues" evidence="1">
    <location>
        <begin position="770"/>
        <end position="780"/>
    </location>
</feature>
<feature type="compositionally biased region" description="Basic residues" evidence="1">
    <location>
        <begin position="59"/>
        <end position="70"/>
    </location>
</feature>